<sequence length="50" mass="6100">MEEREELSWMKRSRPSFLQGSKRNITPVKQRDFWIGYAEKLSFSSQLHFH</sequence>
<gene>
    <name evidence="1" type="ORF">CARUB_v10015052mg</name>
</gene>
<name>R0HPY1_9BRAS</name>
<evidence type="ECO:0000313" key="2">
    <source>
        <dbReference type="Proteomes" id="UP000029121"/>
    </source>
</evidence>
<accession>R0HPY1</accession>
<protein>
    <submittedName>
        <fullName evidence="1">Uncharacterized protein</fullName>
    </submittedName>
</protein>
<proteinExistence type="predicted"/>
<organism evidence="1 2">
    <name type="scientific">Capsella rubella</name>
    <dbReference type="NCBI Taxonomy" id="81985"/>
    <lineage>
        <taxon>Eukaryota</taxon>
        <taxon>Viridiplantae</taxon>
        <taxon>Streptophyta</taxon>
        <taxon>Embryophyta</taxon>
        <taxon>Tracheophyta</taxon>
        <taxon>Spermatophyta</taxon>
        <taxon>Magnoliopsida</taxon>
        <taxon>eudicotyledons</taxon>
        <taxon>Gunneridae</taxon>
        <taxon>Pentapetalae</taxon>
        <taxon>rosids</taxon>
        <taxon>malvids</taxon>
        <taxon>Brassicales</taxon>
        <taxon>Brassicaceae</taxon>
        <taxon>Camelineae</taxon>
        <taxon>Capsella</taxon>
    </lineage>
</organism>
<evidence type="ECO:0000313" key="1">
    <source>
        <dbReference type="EMBL" id="EOA31829.1"/>
    </source>
</evidence>
<dbReference type="Proteomes" id="UP000029121">
    <property type="component" value="Unassembled WGS sequence"/>
</dbReference>
<reference evidence="2" key="1">
    <citation type="journal article" date="2013" name="Nat. Genet.">
        <title>The Capsella rubella genome and the genomic consequences of rapid mating system evolution.</title>
        <authorList>
            <person name="Slotte T."/>
            <person name="Hazzouri K.M."/>
            <person name="Agren J.A."/>
            <person name="Koenig D."/>
            <person name="Maumus F."/>
            <person name="Guo Y.L."/>
            <person name="Steige K."/>
            <person name="Platts A.E."/>
            <person name="Escobar J.S."/>
            <person name="Newman L.K."/>
            <person name="Wang W."/>
            <person name="Mandakova T."/>
            <person name="Vello E."/>
            <person name="Smith L.M."/>
            <person name="Henz S.R."/>
            <person name="Steffen J."/>
            <person name="Takuno S."/>
            <person name="Brandvain Y."/>
            <person name="Coop G."/>
            <person name="Andolfatto P."/>
            <person name="Hu T.T."/>
            <person name="Blanchette M."/>
            <person name="Clark R.M."/>
            <person name="Quesneville H."/>
            <person name="Nordborg M."/>
            <person name="Gaut B.S."/>
            <person name="Lysak M.A."/>
            <person name="Jenkins J."/>
            <person name="Grimwood J."/>
            <person name="Chapman J."/>
            <person name="Prochnik S."/>
            <person name="Shu S."/>
            <person name="Rokhsar D."/>
            <person name="Schmutz J."/>
            <person name="Weigel D."/>
            <person name="Wright S.I."/>
        </authorList>
    </citation>
    <scope>NUCLEOTIDE SEQUENCE [LARGE SCALE GENOMIC DNA]</scope>
    <source>
        <strain evidence="2">cv. Monte Gargano</strain>
    </source>
</reference>
<dbReference type="EMBL" id="KB870807">
    <property type="protein sequence ID" value="EOA31828.1"/>
    <property type="molecule type" value="Genomic_DNA"/>
</dbReference>
<reference evidence="1" key="2">
    <citation type="journal article" date="2013" name="Nat. Genet.">
        <title>Genome sequencing of Capsella rubella.</title>
        <authorList>
            <person name="Schmutz J."/>
            <person name="Prochnik S."/>
            <person name="Nordborg M."/>
            <person name="Weigel D."/>
            <person name="Rokhsar D."/>
            <person name="Wright S."/>
        </authorList>
    </citation>
    <scope>NUCLEOTIDE SEQUENCE</scope>
</reference>
<dbReference type="AlphaFoldDB" id="R0HPY1"/>
<keyword evidence="2" id="KW-1185">Reference proteome</keyword>
<dbReference type="EMBL" id="KB870807">
    <property type="protein sequence ID" value="EOA31829.1"/>
    <property type="molecule type" value="Genomic_DNA"/>
</dbReference>